<dbReference type="InterPro" id="IPR000276">
    <property type="entry name" value="GPCR_Rhodpsn"/>
</dbReference>
<proteinExistence type="inferred from homology"/>
<evidence type="ECO:0000313" key="12">
    <source>
        <dbReference type="Proteomes" id="UP000606786"/>
    </source>
</evidence>
<keyword evidence="3 9" id="KW-0812">Transmembrane</keyword>
<keyword evidence="5" id="KW-0297">G-protein coupled receptor</keyword>
<organism evidence="11 12">
    <name type="scientific">Ceratitis capitata</name>
    <name type="common">Mediterranean fruit fly</name>
    <name type="synonym">Tephritis capitata</name>
    <dbReference type="NCBI Taxonomy" id="7213"/>
    <lineage>
        <taxon>Eukaryota</taxon>
        <taxon>Metazoa</taxon>
        <taxon>Ecdysozoa</taxon>
        <taxon>Arthropoda</taxon>
        <taxon>Hexapoda</taxon>
        <taxon>Insecta</taxon>
        <taxon>Pterygota</taxon>
        <taxon>Neoptera</taxon>
        <taxon>Endopterygota</taxon>
        <taxon>Diptera</taxon>
        <taxon>Brachycera</taxon>
        <taxon>Muscomorpha</taxon>
        <taxon>Tephritoidea</taxon>
        <taxon>Tephritidae</taxon>
        <taxon>Ceratitis</taxon>
        <taxon>Ceratitis</taxon>
    </lineage>
</organism>
<dbReference type="GO" id="GO:0005886">
    <property type="term" value="C:plasma membrane"/>
    <property type="evidence" value="ECO:0007669"/>
    <property type="project" value="TreeGrafter"/>
</dbReference>
<comment type="subcellular location">
    <subcellularLocation>
        <location evidence="1">Membrane</location>
        <topology evidence="1">Multi-pass membrane protein</topology>
    </subcellularLocation>
</comment>
<evidence type="ECO:0000256" key="3">
    <source>
        <dbReference type="ARBA" id="ARBA00022692"/>
    </source>
</evidence>
<evidence type="ECO:0000256" key="5">
    <source>
        <dbReference type="ARBA" id="ARBA00023040"/>
    </source>
</evidence>
<feature type="domain" description="G-protein coupled receptors family 1 profile" evidence="10">
    <location>
        <begin position="156"/>
        <end position="305"/>
    </location>
</feature>
<dbReference type="EMBL" id="CAJHJT010000034">
    <property type="protein sequence ID" value="CAD7002948.1"/>
    <property type="molecule type" value="Genomic_DNA"/>
</dbReference>
<keyword evidence="12" id="KW-1185">Reference proteome</keyword>
<keyword evidence="8" id="KW-0807">Transducer</keyword>
<dbReference type="GO" id="GO:0004930">
    <property type="term" value="F:G protein-coupled receptor activity"/>
    <property type="evidence" value="ECO:0007669"/>
    <property type="project" value="UniProtKB-KW"/>
</dbReference>
<dbReference type="PROSITE" id="PS00237">
    <property type="entry name" value="G_PROTEIN_RECEP_F1_1"/>
    <property type="match status" value="1"/>
</dbReference>
<protein>
    <submittedName>
        <fullName evidence="11">(Mediterranean fruit fly) hypothetical protein</fullName>
    </submittedName>
</protein>
<keyword evidence="6 9" id="KW-0472">Membrane</keyword>
<dbReference type="AlphaFoldDB" id="A0A811UX96"/>
<comment type="similarity">
    <text evidence="2">Belongs to the G-protein coupled receptor 1 family.</text>
</comment>
<feature type="transmembrane region" description="Helical" evidence="9">
    <location>
        <begin position="176"/>
        <end position="200"/>
    </location>
</feature>
<evidence type="ECO:0000256" key="7">
    <source>
        <dbReference type="ARBA" id="ARBA00023170"/>
    </source>
</evidence>
<reference evidence="11" key="1">
    <citation type="submission" date="2020-11" db="EMBL/GenBank/DDBJ databases">
        <authorList>
            <person name="Whitehead M."/>
        </authorList>
    </citation>
    <scope>NUCLEOTIDE SEQUENCE</scope>
    <source>
        <strain evidence="11">EGII</strain>
    </source>
</reference>
<sequence>MSPALARVEWPLSAATTATATAALAMKSVYSINRQMQSTTAQQQQQQQLQEDTAGASTSVAFMDEFLNVPLMLLANNRTFIDSRNSSGNDFAFTNFTFDESTSNKYNNESINSTQISNNTSLGFDENFELWDNVAGLSMDLNFYYTPFLTIVGGIGNILSIIVFSITKLRKLSSSFYLTALAVSDNCFLVGLFIQWLNFFNIDLYNRDYLCQFLTFLSSWTNFCSAWFVVAFTVERFIAVAFPLKRQSMCTVRHARIVILLLTLLGFMHSSPFLLWAKPIYFPKVDATVCDINSEYRVSRRNIFI</sequence>
<dbReference type="InterPro" id="IPR017452">
    <property type="entry name" value="GPCR_Rhodpsn_7TM"/>
</dbReference>
<dbReference type="PANTHER" id="PTHR24243:SF230">
    <property type="entry name" value="G-PROTEIN COUPLED RECEPTORS FAMILY 1 PROFILE DOMAIN-CONTAINING PROTEIN"/>
    <property type="match status" value="1"/>
</dbReference>
<accession>A0A811UX96</accession>
<evidence type="ECO:0000256" key="6">
    <source>
        <dbReference type="ARBA" id="ARBA00023136"/>
    </source>
</evidence>
<evidence type="ECO:0000256" key="2">
    <source>
        <dbReference type="ARBA" id="ARBA00010663"/>
    </source>
</evidence>
<dbReference type="PANTHER" id="PTHR24243">
    <property type="entry name" value="G-PROTEIN COUPLED RECEPTOR"/>
    <property type="match status" value="1"/>
</dbReference>
<dbReference type="SUPFAM" id="SSF81321">
    <property type="entry name" value="Family A G protein-coupled receptor-like"/>
    <property type="match status" value="1"/>
</dbReference>
<feature type="transmembrane region" description="Helical" evidence="9">
    <location>
        <begin position="220"/>
        <end position="244"/>
    </location>
</feature>
<feature type="transmembrane region" description="Helical" evidence="9">
    <location>
        <begin position="143"/>
        <end position="164"/>
    </location>
</feature>
<dbReference type="Gene3D" id="1.20.1070.10">
    <property type="entry name" value="Rhodopsin 7-helix transmembrane proteins"/>
    <property type="match status" value="1"/>
</dbReference>
<feature type="transmembrane region" description="Helical" evidence="9">
    <location>
        <begin position="256"/>
        <end position="277"/>
    </location>
</feature>
<evidence type="ECO:0000256" key="4">
    <source>
        <dbReference type="ARBA" id="ARBA00022989"/>
    </source>
</evidence>
<evidence type="ECO:0000256" key="8">
    <source>
        <dbReference type="ARBA" id="ARBA00023224"/>
    </source>
</evidence>
<keyword evidence="7" id="KW-0675">Receptor</keyword>
<dbReference type="Proteomes" id="UP000606786">
    <property type="component" value="Unassembled WGS sequence"/>
</dbReference>
<name>A0A811UX96_CERCA</name>
<comment type="caution">
    <text evidence="11">The sequence shown here is derived from an EMBL/GenBank/DDBJ whole genome shotgun (WGS) entry which is preliminary data.</text>
</comment>
<dbReference type="Pfam" id="PF00001">
    <property type="entry name" value="7tm_1"/>
    <property type="match status" value="1"/>
</dbReference>
<gene>
    <name evidence="11" type="ORF">CCAP1982_LOCUS11412</name>
</gene>
<evidence type="ECO:0000313" key="11">
    <source>
        <dbReference type="EMBL" id="CAD7002948.1"/>
    </source>
</evidence>
<evidence type="ECO:0000256" key="9">
    <source>
        <dbReference type="SAM" id="Phobius"/>
    </source>
</evidence>
<evidence type="ECO:0000256" key="1">
    <source>
        <dbReference type="ARBA" id="ARBA00004141"/>
    </source>
</evidence>
<dbReference type="PROSITE" id="PS50262">
    <property type="entry name" value="G_PROTEIN_RECEP_F1_2"/>
    <property type="match status" value="1"/>
</dbReference>
<keyword evidence="4 9" id="KW-1133">Transmembrane helix</keyword>
<evidence type="ECO:0000259" key="10">
    <source>
        <dbReference type="PROSITE" id="PS50262"/>
    </source>
</evidence>